<dbReference type="HOGENOM" id="CLU_2885929_0_0_1"/>
<feature type="compositionally biased region" description="Polar residues" evidence="1">
    <location>
        <begin position="26"/>
        <end position="47"/>
    </location>
</feature>
<protein>
    <submittedName>
        <fullName evidence="2">Uncharacterized protein</fullName>
    </submittedName>
</protein>
<keyword evidence="3" id="KW-1185">Reference proteome</keyword>
<sequence length="63" mass="6970">MLHPRGSQTRCDNGMHASRYYSLKGATQVQGVRSSSTAPDQTPSRCNEGSYPSLRRLSLLQET</sequence>
<feature type="region of interest" description="Disordered" evidence="1">
    <location>
        <begin position="26"/>
        <end position="63"/>
    </location>
</feature>
<proteinExistence type="predicted"/>
<evidence type="ECO:0000256" key="1">
    <source>
        <dbReference type="SAM" id="MobiDB-lite"/>
    </source>
</evidence>
<dbReference type="EMBL" id="KL142384">
    <property type="protein sequence ID" value="KDR74119.1"/>
    <property type="molecule type" value="Genomic_DNA"/>
</dbReference>
<evidence type="ECO:0000313" key="2">
    <source>
        <dbReference type="EMBL" id="KDR74119.1"/>
    </source>
</evidence>
<dbReference type="AlphaFoldDB" id="A0A067T2F6"/>
<dbReference type="Proteomes" id="UP000027222">
    <property type="component" value="Unassembled WGS sequence"/>
</dbReference>
<accession>A0A067T2F6</accession>
<evidence type="ECO:0000313" key="3">
    <source>
        <dbReference type="Proteomes" id="UP000027222"/>
    </source>
</evidence>
<gene>
    <name evidence="2" type="ORF">GALMADRAFT_604150</name>
</gene>
<name>A0A067T2F6_GALM3</name>
<organism evidence="2 3">
    <name type="scientific">Galerina marginata (strain CBS 339.88)</name>
    <dbReference type="NCBI Taxonomy" id="685588"/>
    <lineage>
        <taxon>Eukaryota</taxon>
        <taxon>Fungi</taxon>
        <taxon>Dikarya</taxon>
        <taxon>Basidiomycota</taxon>
        <taxon>Agaricomycotina</taxon>
        <taxon>Agaricomycetes</taxon>
        <taxon>Agaricomycetidae</taxon>
        <taxon>Agaricales</taxon>
        <taxon>Agaricineae</taxon>
        <taxon>Strophariaceae</taxon>
        <taxon>Galerina</taxon>
    </lineage>
</organism>
<reference evidence="3" key="1">
    <citation type="journal article" date="2014" name="Proc. Natl. Acad. Sci. U.S.A.">
        <title>Extensive sampling of basidiomycete genomes demonstrates inadequacy of the white-rot/brown-rot paradigm for wood decay fungi.</title>
        <authorList>
            <person name="Riley R."/>
            <person name="Salamov A.A."/>
            <person name="Brown D.W."/>
            <person name="Nagy L.G."/>
            <person name="Floudas D."/>
            <person name="Held B.W."/>
            <person name="Levasseur A."/>
            <person name="Lombard V."/>
            <person name="Morin E."/>
            <person name="Otillar R."/>
            <person name="Lindquist E.A."/>
            <person name="Sun H."/>
            <person name="LaButti K.M."/>
            <person name="Schmutz J."/>
            <person name="Jabbour D."/>
            <person name="Luo H."/>
            <person name="Baker S.E."/>
            <person name="Pisabarro A.G."/>
            <person name="Walton J.D."/>
            <person name="Blanchette R.A."/>
            <person name="Henrissat B."/>
            <person name="Martin F."/>
            <person name="Cullen D."/>
            <person name="Hibbett D.S."/>
            <person name="Grigoriev I.V."/>
        </authorList>
    </citation>
    <scope>NUCLEOTIDE SEQUENCE [LARGE SCALE GENOMIC DNA]</scope>
    <source>
        <strain evidence="3">CBS 339.88</strain>
    </source>
</reference>